<dbReference type="PANTHER" id="PTHR11785">
    <property type="entry name" value="AMINO ACID TRANSPORTER"/>
    <property type="match status" value="1"/>
</dbReference>
<keyword evidence="4 6" id="KW-1133">Transmembrane helix</keyword>
<organism evidence="7">
    <name type="scientific">Castor canadensis</name>
    <name type="common">American beaver</name>
    <dbReference type="NCBI Taxonomy" id="51338"/>
    <lineage>
        <taxon>Eukaryota</taxon>
        <taxon>Metazoa</taxon>
        <taxon>Chordata</taxon>
        <taxon>Craniata</taxon>
        <taxon>Vertebrata</taxon>
        <taxon>Euteleostomi</taxon>
        <taxon>Mammalia</taxon>
        <taxon>Eutheria</taxon>
        <taxon>Euarchontoglires</taxon>
        <taxon>Glires</taxon>
        <taxon>Rodentia</taxon>
        <taxon>Castorimorpha</taxon>
        <taxon>Castoridae</taxon>
        <taxon>Castor</taxon>
    </lineage>
</organism>
<keyword evidence="2 6" id="KW-0812">Transmembrane</keyword>
<accession>A0A8C0WW43</accession>
<evidence type="ECO:0000256" key="5">
    <source>
        <dbReference type="ARBA" id="ARBA00023136"/>
    </source>
</evidence>
<reference evidence="7" key="1">
    <citation type="submission" date="2023-09" db="UniProtKB">
        <authorList>
            <consortium name="Ensembl"/>
        </authorList>
    </citation>
    <scope>IDENTIFICATION</scope>
</reference>
<evidence type="ECO:0000256" key="4">
    <source>
        <dbReference type="ARBA" id="ARBA00022989"/>
    </source>
</evidence>
<keyword evidence="3" id="KW-0029">Amino-acid transport</keyword>
<keyword evidence="5 6" id="KW-0472">Membrane</keyword>
<sequence>MGSFVGGSHIRVLLPFLKGKHRNFPEARNLLNCPPCPYWKDSAPRKNARNHLLPRVAEQVKLKEIRAGLMCVLIVGNMIGSGSFGLPQGCAHVQRLLWPLAGYLAYRGPLFRLRSPCYAELGTTIKKFWGQLCLLLEAFGGLLAFIRVDLPAHHQPTSQAIIAIPLPNYMVQPIFPAAVPNMLAGRLLAAACICLLTFINCAYVKWGTMVQDIFTYAKVLALIGS</sequence>
<dbReference type="InterPro" id="IPR050598">
    <property type="entry name" value="AminoAcid_Transporter"/>
</dbReference>
<dbReference type="AlphaFoldDB" id="A0A8C0WW43"/>
<keyword evidence="3" id="KW-0813">Transport</keyword>
<evidence type="ECO:0000256" key="2">
    <source>
        <dbReference type="ARBA" id="ARBA00022692"/>
    </source>
</evidence>
<evidence type="ECO:0000256" key="6">
    <source>
        <dbReference type="SAM" id="Phobius"/>
    </source>
</evidence>
<dbReference type="Ensembl" id="ENSCCNT00000021435.1">
    <property type="protein sequence ID" value="ENSCCNP00000016457.1"/>
    <property type="gene ID" value="ENSCCNG00000016755.1"/>
</dbReference>
<dbReference type="InterPro" id="IPR002293">
    <property type="entry name" value="AA/rel_permease1"/>
</dbReference>
<evidence type="ECO:0000256" key="3">
    <source>
        <dbReference type="ARBA" id="ARBA00022970"/>
    </source>
</evidence>
<dbReference type="Pfam" id="PF13520">
    <property type="entry name" value="AA_permease_2"/>
    <property type="match status" value="1"/>
</dbReference>
<name>A0A8C0WW43_CASCN</name>
<dbReference type="GO" id="GO:0015174">
    <property type="term" value="F:basic amino acid transmembrane transporter activity"/>
    <property type="evidence" value="ECO:0007669"/>
    <property type="project" value="TreeGrafter"/>
</dbReference>
<evidence type="ECO:0000313" key="7">
    <source>
        <dbReference type="Ensembl" id="ENSCCNP00000016457.1"/>
    </source>
</evidence>
<proteinExistence type="predicted"/>
<comment type="subcellular location">
    <subcellularLocation>
        <location evidence="1">Membrane</location>
        <topology evidence="1">Multi-pass membrane protein</topology>
    </subcellularLocation>
</comment>
<dbReference type="GO" id="GO:0016020">
    <property type="term" value="C:membrane"/>
    <property type="evidence" value="ECO:0007669"/>
    <property type="project" value="UniProtKB-SubCell"/>
</dbReference>
<evidence type="ECO:0000256" key="1">
    <source>
        <dbReference type="ARBA" id="ARBA00004141"/>
    </source>
</evidence>
<dbReference type="Gene3D" id="1.20.1740.10">
    <property type="entry name" value="Amino acid/polyamine transporter I"/>
    <property type="match status" value="1"/>
</dbReference>
<protein>
    <submittedName>
        <fullName evidence="7">Uncharacterized protein</fullName>
    </submittedName>
</protein>
<dbReference type="GO" id="GO:0015179">
    <property type="term" value="F:L-amino acid transmembrane transporter activity"/>
    <property type="evidence" value="ECO:0007669"/>
    <property type="project" value="TreeGrafter"/>
</dbReference>
<dbReference type="PANTHER" id="PTHR11785:SF303">
    <property type="entry name" value="Y+L AMINO ACID TRANSPORTER 1"/>
    <property type="match status" value="1"/>
</dbReference>
<feature type="transmembrane region" description="Helical" evidence="6">
    <location>
        <begin position="185"/>
        <end position="204"/>
    </location>
</feature>
<dbReference type="GO" id="GO:0000821">
    <property type="term" value="P:regulation of arginine metabolic process"/>
    <property type="evidence" value="ECO:0007669"/>
    <property type="project" value="TreeGrafter"/>
</dbReference>